<dbReference type="SMART" id="SM00382">
    <property type="entry name" value="AAA"/>
    <property type="match status" value="1"/>
</dbReference>
<proteinExistence type="predicted"/>
<feature type="transmembrane region" description="Helical" evidence="9">
    <location>
        <begin position="596"/>
        <end position="620"/>
    </location>
</feature>
<reference evidence="11" key="1">
    <citation type="journal article" date="2018" name="Data Brief">
        <title>Genome sequence data from 17 accessions of Ensete ventricosum, a staple food crop for millions in Ethiopia.</title>
        <authorList>
            <person name="Yemataw Z."/>
            <person name="Muzemil S."/>
            <person name="Ambachew D."/>
            <person name="Tripathi L."/>
            <person name="Tesfaye K."/>
            <person name="Chala A."/>
            <person name="Farbos A."/>
            <person name="O'Neill P."/>
            <person name="Moore K."/>
            <person name="Grant M."/>
            <person name="Studholme D.J."/>
        </authorList>
    </citation>
    <scope>NUCLEOTIDE SEQUENCE [LARGE SCALE GENOMIC DNA]</scope>
    <source>
        <tissue evidence="11">Leaf</tissue>
    </source>
</reference>
<name>A0A445MHI3_ENSVE</name>
<evidence type="ECO:0000256" key="5">
    <source>
        <dbReference type="ARBA" id="ARBA00022840"/>
    </source>
</evidence>
<dbReference type="Pfam" id="PF00005">
    <property type="entry name" value="ABC_tran"/>
    <property type="match status" value="1"/>
</dbReference>
<evidence type="ECO:0000256" key="8">
    <source>
        <dbReference type="SAM" id="MobiDB-lite"/>
    </source>
</evidence>
<evidence type="ECO:0000256" key="4">
    <source>
        <dbReference type="ARBA" id="ARBA00022741"/>
    </source>
</evidence>
<evidence type="ECO:0000256" key="9">
    <source>
        <dbReference type="SAM" id="Phobius"/>
    </source>
</evidence>
<dbReference type="InterPro" id="IPR017871">
    <property type="entry name" value="ABC_transporter-like_CS"/>
</dbReference>
<dbReference type="PANTHER" id="PTHR48041:SF100">
    <property type="entry name" value="ABC TRANSPORTER-LIKE"/>
    <property type="match status" value="1"/>
</dbReference>
<dbReference type="Proteomes" id="UP000290560">
    <property type="component" value="Unassembled WGS sequence"/>
</dbReference>
<feature type="transmembrane region" description="Helical" evidence="9">
    <location>
        <begin position="517"/>
        <end position="539"/>
    </location>
</feature>
<dbReference type="InterPro" id="IPR003593">
    <property type="entry name" value="AAA+_ATPase"/>
</dbReference>
<keyword evidence="2" id="KW-0813">Transport</keyword>
<keyword evidence="5" id="KW-0067">ATP-binding</keyword>
<dbReference type="InterPro" id="IPR027417">
    <property type="entry name" value="P-loop_NTPase"/>
</dbReference>
<keyword evidence="6 9" id="KW-1133">Transmembrane helix</keyword>
<evidence type="ECO:0000256" key="7">
    <source>
        <dbReference type="ARBA" id="ARBA00023136"/>
    </source>
</evidence>
<keyword evidence="7 9" id="KW-0472">Membrane</keyword>
<dbReference type="FunFam" id="3.40.50.300:FF:001473">
    <property type="entry name" value="ATP-binding cassette transporter"/>
    <property type="match status" value="1"/>
</dbReference>
<comment type="subcellular location">
    <subcellularLocation>
        <location evidence="1">Membrane</location>
        <topology evidence="1">Multi-pass membrane protein</topology>
    </subcellularLocation>
</comment>
<dbReference type="InterPro" id="IPR050352">
    <property type="entry name" value="ABCG_transporters"/>
</dbReference>
<evidence type="ECO:0000256" key="2">
    <source>
        <dbReference type="ARBA" id="ARBA00022448"/>
    </source>
</evidence>
<keyword evidence="3 9" id="KW-0812">Transmembrane</keyword>
<dbReference type="GO" id="GO:0005524">
    <property type="term" value="F:ATP binding"/>
    <property type="evidence" value="ECO:0007669"/>
    <property type="project" value="UniProtKB-KW"/>
</dbReference>
<dbReference type="Gene3D" id="3.40.50.300">
    <property type="entry name" value="P-loop containing nucleotide triphosphate hydrolases"/>
    <property type="match status" value="1"/>
</dbReference>
<dbReference type="InterPro" id="IPR003439">
    <property type="entry name" value="ABC_transporter-like_ATP-bd"/>
</dbReference>
<accession>A0A445MHI3</accession>
<feature type="transmembrane region" description="Helical" evidence="9">
    <location>
        <begin position="560"/>
        <end position="584"/>
    </location>
</feature>
<evidence type="ECO:0000259" key="10">
    <source>
        <dbReference type="PROSITE" id="PS50893"/>
    </source>
</evidence>
<dbReference type="AlphaFoldDB" id="A0A445MHI3"/>
<sequence length="741" mass="82009">MQGKLTLVLQPDPPHHQRDLSAVVSEIHGVACGDDHPEDENPGDVSEHHTAVGVPARCPHSHLHIQAREAADGGAEEGTREICRLQPLVSSGIAGYLERSSLCLHPHGNNPHRHFIDLFIAQRYKPCQKSTDPPLVSHTVPQRRRPPSRKAIALQTLNLGGRRPRYRIETKSLSYDLSTTTRKVHLRCCGFPSTCRSVLKNVSCEALPGELLAIVGPSGAGKTTLLSVLAGVIHPSQVSGDILVDGRPMDVSRFRRVSGYVTQDDALFPLLTVEESLAYSARLRLNATACEAAARVRELIKELGLDHVAGSRIGGHGAGGISGGERRRVSIGVDLVHDPAVLLLDEPTSGLDSASALHIVKLLKSMASVQGKTIVLTIHQPGFRILELFDQVLLIAGGTVRHQGPIPLLESRLKEAGHRIPPHVNVLEFAMDAMASLDSEPTSPQEEVIRAPNCSTKEDKIVYANSRCGEVFILTSRFFKNASRTRELFTAKVIQSIAAGFGLGTIFINVSNLQARVGFFAFSLTFLLSSTNEGLPIFLRERRILQRETSRGAYRVSSYVIANALVFLPFLLVAALLYATPVYWLVGLRREMDKFLYFSLVIWLVMLMANSFVACFSALVPTFIMGNSVISGLMGSFFLFSGYFIAKDNIPRYWIFMHYLSFFKYPFEAFVLNEYGGARGRRECLEWEGKMCALDGGMFLREQGVVESQRWSHVGVMLAFICGYRILCFLILRLRCYDMRR</sequence>
<dbReference type="EMBL" id="KV875995">
    <property type="protein sequence ID" value="RZR73710.1"/>
    <property type="molecule type" value="Genomic_DNA"/>
</dbReference>
<feature type="transmembrane region" description="Helical" evidence="9">
    <location>
        <begin position="627"/>
        <end position="646"/>
    </location>
</feature>
<dbReference type="GO" id="GO:0140359">
    <property type="term" value="F:ABC-type transporter activity"/>
    <property type="evidence" value="ECO:0007669"/>
    <property type="project" value="InterPro"/>
</dbReference>
<dbReference type="GO" id="GO:0016020">
    <property type="term" value="C:membrane"/>
    <property type="evidence" value="ECO:0007669"/>
    <property type="project" value="UniProtKB-SubCell"/>
</dbReference>
<dbReference type="PANTHER" id="PTHR48041">
    <property type="entry name" value="ABC TRANSPORTER G FAMILY MEMBER 28"/>
    <property type="match status" value="1"/>
</dbReference>
<feature type="region of interest" description="Disordered" evidence="8">
    <location>
        <begin position="31"/>
        <end position="50"/>
    </location>
</feature>
<evidence type="ECO:0000256" key="3">
    <source>
        <dbReference type="ARBA" id="ARBA00022692"/>
    </source>
</evidence>
<dbReference type="InterPro" id="IPR013525">
    <property type="entry name" value="ABC2_TM"/>
</dbReference>
<keyword evidence="4" id="KW-0547">Nucleotide-binding</keyword>
<feature type="transmembrane region" description="Helical" evidence="9">
    <location>
        <begin position="711"/>
        <end position="732"/>
    </location>
</feature>
<evidence type="ECO:0000256" key="1">
    <source>
        <dbReference type="ARBA" id="ARBA00004141"/>
    </source>
</evidence>
<dbReference type="GO" id="GO:0016887">
    <property type="term" value="F:ATP hydrolysis activity"/>
    <property type="evidence" value="ECO:0007669"/>
    <property type="project" value="InterPro"/>
</dbReference>
<evidence type="ECO:0000313" key="11">
    <source>
        <dbReference type="EMBL" id="RZR73710.1"/>
    </source>
</evidence>
<dbReference type="SUPFAM" id="SSF52540">
    <property type="entry name" value="P-loop containing nucleoside triphosphate hydrolases"/>
    <property type="match status" value="1"/>
</dbReference>
<evidence type="ECO:0000256" key="6">
    <source>
        <dbReference type="ARBA" id="ARBA00022989"/>
    </source>
</evidence>
<feature type="domain" description="ABC transporter" evidence="10">
    <location>
        <begin position="184"/>
        <end position="422"/>
    </location>
</feature>
<dbReference type="PROSITE" id="PS00211">
    <property type="entry name" value="ABC_TRANSPORTER_1"/>
    <property type="match status" value="1"/>
</dbReference>
<protein>
    <recommendedName>
        <fullName evidence="10">ABC transporter domain-containing protein</fullName>
    </recommendedName>
</protein>
<gene>
    <name evidence="11" type="ORF">BHM03_00027163</name>
</gene>
<dbReference type="Pfam" id="PF01061">
    <property type="entry name" value="ABC2_membrane"/>
    <property type="match status" value="1"/>
</dbReference>
<dbReference type="PROSITE" id="PS50893">
    <property type="entry name" value="ABC_TRANSPORTER_2"/>
    <property type="match status" value="1"/>
</dbReference>
<organism evidence="11">
    <name type="scientific">Ensete ventricosum</name>
    <name type="common">Abyssinian banana</name>
    <name type="synonym">Musa ensete</name>
    <dbReference type="NCBI Taxonomy" id="4639"/>
    <lineage>
        <taxon>Eukaryota</taxon>
        <taxon>Viridiplantae</taxon>
        <taxon>Streptophyta</taxon>
        <taxon>Embryophyta</taxon>
        <taxon>Tracheophyta</taxon>
        <taxon>Spermatophyta</taxon>
        <taxon>Magnoliopsida</taxon>
        <taxon>Liliopsida</taxon>
        <taxon>Zingiberales</taxon>
        <taxon>Musaceae</taxon>
        <taxon>Ensete</taxon>
    </lineage>
</organism>